<dbReference type="GO" id="GO:0010133">
    <property type="term" value="P:L-proline catabolic process to L-glutamate"/>
    <property type="evidence" value="ECO:0007669"/>
    <property type="project" value="UniProtKB-UniRule"/>
</dbReference>
<dbReference type="Gene3D" id="3.40.309.10">
    <property type="entry name" value="Aldehyde Dehydrogenase, Chain A, domain 2"/>
    <property type="match status" value="1"/>
</dbReference>
<dbReference type="Proteomes" id="UP000199496">
    <property type="component" value="Unassembled WGS sequence"/>
</dbReference>
<dbReference type="STRING" id="867345.SAMN05421693_10191"/>
<evidence type="ECO:0000256" key="2">
    <source>
        <dbReference type="ARBA" id="ARBA00023002"/>
    </source>
</evidence>
<evidence type="ECO:0000313" key="11">
    <source>
        <dbReference type="EMBL" id="SEP57547.1"/>
    </source>
</evidence>
<dbReference type="InterPro" id="IPR015590">
    <property type="entry name" value="Aldehyde_DH_dom"/>
</dbReference>
<dbReference type="InterPro" id="IPR016160">
    <property type="entry name" value="Ald_DH_CS_CYS"/>
</dbReference>
<feature type="domain" description="Proline dehydrogenase" evidence="8">
    <location>
        <begin position="191"/>
        <end position="487"/>
    </location>
</feature>
<evidence type="ECO:0000259" key="9">
    <source>
        <dbReference type="Pfam" id="PF14850"/>
    </source>
</evidence>
<dbReference type="Gene3D" id="3.20.20.220">
    <property type="match status" value="1"/>
</dbReference>
<proteinExistence type="inferred from homology"/>
<dbReference type="PANTHER" id="PTHR42862">
    <property type="entry name" value="DELTA-1-PYRROLINE-5-CARBOXYLATE DEHYDROGENASE 1, ISOFORM A-RELATED"/>
    <property type="match status" value="1"/>
</dbReference>
<dbReference type="GO" id="GO:0003842">
    <property type="term" value="F:L-glutamate gamma-semialdehyde dehydrogenase activity"/>
    <property type="evidence" value="ECO:0007669"/>
    <property type="project" value="UniProtKB-UniRule"/>
</dbReference>
<dbReference type="InterPro" id="IPR016162">
    <property type="entry name" value="Ald_DH_N"/>
</dbReference>
<dbReference type="GO" id="GO:0003677">
    <property type="term" value="F:DNA binding"/>
    <property type="evidence" value="ECO:0007669"/>
    <property type="project" value="UniProtKB-KW"/>
</dbReference>
<dbReference type="Pfam" id="PF01619">
    <property type="entry name" value="Pro_dh"/>
    <property type="match status" value="1"/>
</dbReference>
<evidence type="ECO:0000259" key="8">
    <source>
        <dbReference type="Pfam" id="PF01619"/>
    </source>
</evidence>
<dbReference type="NCBIfam" id="NF008869">
    <property type="entry name" value="PRK11904.1"/>
    <property type="match status" value="1"/>
</dbReference>
<dbReference type="GO" id="GO:0003700">
    <property type="term" value="F:DNA-binding transcription factor activity"/>
    <property type="evidence" value="ECO:0007669"/>
    <property type="project" value="InterPro"/>
</dbReference>
<dbReference type="RefSeq" id="WP_090202357.1">
    <property type="nucleotide sequence ID" value="NZ_FOFO01000001.1"/>
</dbReference>
<comment type="cofactor">
    <cofactor evidence="5">
        <name>FAD</name>
        <dbReference type="ChEBI" id="CHEBI:57692"/>
    </cofactor>
</comment>
<dbReference type="Pfam" id="PF14850">
    <property type="entry name" value="Pro_dh-DNA_bdg"/>
    <property type="match status" value="1"/>
</dbReference>
<keyword evidence="5" id="KW-0238">DNA-binding</keyword>
<evidence type="ECO:0000256" key="5">
    <source>
        <dbReference type="PIRNR" id="PIRNR000197"/>
    </source>
</evidence>
<dbReference type="InterPro" id="IPR005933">
    <property type="entry name" value="PutA_C"/>
</dbReference>
<evidence type="ECO:0000256" key="3">
    <source>
        <dbReference type="ARBA" id="ARBA00023027"/>
    </source>
</evidence>
<dbReference type="Pfam" id="PF00171">
    <property type="entry name" value="Aldedh"/>
    <property type="match status" value="1"/>
</dbReference>
<dbReference type="EMBL" id="FOFO01000001">
    <property type="protein sequence ID" value="SEP57547.1"/>
    <property type="molecule type" value="Genomic_DNA"/>
</dbReference>
<dbReference type="UniPathway" id="UPA00261">
    <property type="reaction ID" value="UER00373"/>
</dbReference>
<comment type="function">
    <text evidence="5">Oxidizes proline to glutamate for use as a carbon and nitrogen source.</text>
</comment>
<dbReference type="SUPFAM" id="SSF51730">
    <property type="entry name" value="FAD-linked oxidoreductase"/>
    <property type="match status" value="1"/>
</dbReference>
<comment type="catalytic activity">
    <reaction evidence="4 5">
        <text>L-glutamate 5-semialdehyde + NAD(+) + H2O = L-glutamate + NADH + 2 H(+)</text>
        <dbReference type="Rhea" id="RHEA:30235"/>
        <dbReference type="ChEBI" id="CHEBI:15377"/>
        <dbReference type="ChEBI" id="CHEBI:15378"/>
        <dbReference type="ChEBI" id="CHEBI:29985"/>
        <dbReference type="ChEBI" id="CHEBI:57540"/>
        <dbReference type="ChEBI" id="CHEBI:57945"/>
        <dbReference type="ChEBI" id="CHEBI:58066"/>
        <dbReference type="EC" id="1.2.1.88"/>
    </reaction>
</comment>
<comment type="pathway">
    <text evidence="5">Amino-acid degradation; L-proline degradation into L-glutamate; L-glutamate from L-proline: step 1/2.</text>
</comment>
<evidence type="ECO:0000259" key="7">
    <source>
        <dbReference type="Pfam" id="PF00171"/>
    </source>
</evidence>
<dbReference type="OrthoDB" id="9812625at2"/>
<dbReference type="GO" id="GO:0009898">
    <property type="term" value="C:cytoplasmic side of plasma membrane"/>
    <property type="evidence" value="ECO:0007669"/>
    <property type="project" value="TreeGrafter"/>
</dbReference>
<gene>
    <name evidence="11" type="ORF">SAMN05421693_10191</name>
</gene>
<comment type="catalytic activity">
    <reaction evidence="5">
        <text>L-proline + a quinone = (S)-1-pyrroline-5-carboxylate + a quinol + H(+)</text>
        <dbReference type="Rhea" id="RHEA:23784"/>
        <dbReference type="ChEBI" id="CHEBI:15378"/>
        <dbReference type="ChEBI" id="CHEBI:17388"/>
        <dbReference type="ChEBI" id="CHEBI:24646"/>
        <dbReference type="ChEBI" id="CHEBI:60039"/>
        <dbReference type="ChEBI" id="CHEBI:132124"/>
        <dbReference type="EC" id="1.5.5.2"/>
    </reaction>
</comment>
<dbReference type="InterPro" id="IPR041349">
    <property type="entry name" value="PRODH"/>
</dbReference>
<comment type="similarity">
    <text evidence="5">In the C-terminal section; belongs to the aldehyde dehydrogenase family.</text>
</comment>
<dbReference type="InterPro" id="IPR050485">
    <property type="entry name" value="Proline_metab_enzyme"/>
</dbReference>
<keyword evidence="12" id="KW-1185">Reference proteome</keyword>
<feature type="active site" evidence="6">
    <location>
        <position position="839"/>
    </location>
</feature>
<evidence type="ECO:0000256" key="1">
    <source>
        <dbReference type="ARBA" id="ARBA00004786"/>
    </source>
</evidence>
<evidence type="ECO:0000256" key="4">
    <source>
        <dbReference type="ARBA" id="ARBA00048142"/>
    </source>
</evidence>
<keyword evidence="5" id="KW-0805">Transcription regulation</keyword>
<keyword evidence="2 5" id="KW-0560">Oxidoreductase</keyword>
<dbReference type="Gene3D" id="3.40.605.10">
    <property type="entry name" value="Aldehyde Dehydrogenase, Chain A, domain 1"/>
    <property type="match status" value="1"/>
</dbReference>
<dbReference type="EC" id="1.2.1.88" evidence="5"/>
<dbReference type="CDD" id="cd07125">
    <property type="entry name" value="ALDH_PutA-P5CDH"/>
    <property type="match status" value="1"/>
</dbReference>
<dbReference type="Pfam" id="PF18327">
    <property type="entry name" value="PRODH"/>
    <property type="match status" value="1"/>
</dbReference>
<evidence type="ECO:0000313" key="12">
    <source>
        <dbReference type="Proteomes" id="UP000199496"/>
    </source>
</evidence>
<dbReference type="PANTHER" id="PTHR42862:SF1">
    <property type="entry name" value="DELTA-1-PYRROLINE-5-CARBOXYLATE DEHYDROGENASE 2, ISOFORM A-RELATED"/>
    <property type="match status" value="1"/>
</dbReference>
<feature type="domain" description="Proline dehydrogenase PutA" evidence="9">
    <location>
        <begin position="70"/>
        <end position="182"/>
    </location>
</feature>
<dbReference type="InterPro" id="IPR024082">
    <property type="entry name" value="PRODH_PutA_dom_II"/>
</dbReference>
<dbReference type="Gene3D" id="1.20.5.550">
    <property type="entry name" value="Single Helix bin"/>
    <property type="match status" value="1"/>
</dbReference>
<dbReference type="PROSITE" id="PS00070">
    <property type="entry name" value="ALDEHYDE_DEHYDR_CYS"/>
    <property type="match status" value="1"/>
</dbReference>
<dbReference type="InterPro" id="IPR024089">
    <property type="entry name" value="PRODH_PutA_dom_I/II"/>
</dbReference>
<comment type="pathway">
    <text evidence="1 5">Amino-acid degradation; L-proline degradation into L-glutamate; L-glutamate from L-proline: step 2/2.</text>
</comment>
<evidence type="ECO:0000256" key="6">
    <source>
        <dbReference type="PIRSR" id="PIRSR000197-1"/>
    </source>
</evidence>
<dbReference type="InterPro" id="IPR016161">
    <property type="entry name" value="Ald_DH/histidinol_DH"/>
</dbReference>
<keyword evidence="5" id="KW-0274">FAD</keyword>
<reference evidence="11 12" key="1">
    <citation type="submission" date="2016-10" db="EMBL/GenBank/DDBJ databases">
        <authorList>
            <person name="de Groot N.N."/>
        </authorList>
    </citation>
    <scope>NUCLEOTIDE SEQUENCE [LARGE SCALE GENOMIC DNA]</scope>
    <source>
        <strain evidence="11 12">B7-7</strain>
    </source>
</reference>
<keyword evidence="5" id="KW-0804">Transcription</keyword>
<dbReference type="SUPFAM" id="SSF53720">
    <property type="entry name" value="ALDH-like"/>
    <property type="match status" value="1"/>
</dbReference>
<protein>
    <recommendedName>
        <fullName evidence="5">Bifunctional protein PutA</fullName>
    </recommendedName>
    <domain>
        <recommendedName>
            <fullName evidence="5">Proline dehydrogenase</fullName>
            <ecNumber evidence="5">1.5.5.2</ecNumber>
        </recommendedName>
        <alternativeName>
            <fullName evidence="5">Proline oxidase</fullName>
        </alternativeName>
    </domain>
    <domain>
        <recommendedName>
            <fullName evidence="5">Delta-1-pyrroline-5-carboxylate dehydrogenase</fullName>
            <shortName evidence="5">P5C dehydrogenase</shortName>
            <ecNumber evidence="5">1.2.1.88</ecNumber>
        </recommendedName>
        <alternativeName>
            <fullName evidence="5">L-glutamate gamma-semialdehyde dehydrogenase</fullName>
        </alternativeName>
    </domain>
</protein>
<feature type="domain" description="Aldehyde dehydrogenase" evidence="7">
    <location>
        <begin position="574"/>
        <end position="1027"/>
    </location>
</feature>
<evidence type="ECO:0000259" key="10">
    <source>
        <dbReference type="Pfam" id="PF18327"/>
    </source>
</evidence>
<dbReference type="InterPro" id="IPR029041">
    <property type="entry name" value="FAD-linked_oxidoreductase-like"/>
</dbReference>
<dbReference type="InterPro" id="IPR002872">
    <property type="entry name" value="Proline_DH_dom"/>
</dbReference>
<dbReference type="InterPro" id="IPR025703">
    <property type="entry name" value="Bifunct_PutA"/>
</dbReference>
<dbReference type="Gene3D" id="1.20.5.460">
    <property type="entry name" value="Single helix bin"/>
    <property type="match status" value="1"/>
</dbReference>
<feature type="domain" description="Proline utilization A proline dehydrogenase N-terminal" evidence="10">
    <location>
        <begin position="17"/>
        <end position="59"/>
    </location>
</feature>
<name>A0A1H8YZT2_9GAMM</name>
<feature type="active site" evidence="6">
    <location>
        <position position="805"/>
    </location>
</feature>
<dbReference type="PIRSF" id="PIRSF000197">
    <property type="entry name" value="Bifunct_PutA"/>
    <property type="match status" value="1"/>
</dbReference>
<dbReference type="GO" id="GO:0004657">
    <property type="term" value="F:proline dehydrogenase activity"/>
    <property type="evidence" value="ECO:0007669"/>
    <property type="project" value="UniProtKB-UniRule"/>
</dbReference>
<keyword evidence="5" id="KW-0678">Repressor</keyword>
<dbReference type="InterPro" id="IPR024090">
    <property type="entry name" value="PRODH_PutA_dom_I"/>
</dbReference>
<keyword evidence="5" id="KW-0285">Flavoprotein</keyword>
<dbReference type="AlphaFoldDB" id="A0A1H8YZT2"/>
<comment type="similarity">
    <text evidence="5">In the N-terminal section; belongs to the proline dehydrogenase family.</text>
</comment>
<dbReference type="EC" id="1.5.5.2" evidence="5"/>
<dbReference type="NCBIfam" id="TIGR01238">
    <property type="entry name" value="D1pyr5carbox3"/>
    <property type="match status" value="1"/>
</dbReference>
<organism evidence="11 12">
    <name type="scientific">Ectothiorhodospira magna</name>
    <dbReference type="NCBI Taxonomy" id="867345"/>
    <lineage>
        <taxon>Bacteria</taxon>
        <taxon>Pseudomonadati</taxon>
        <taxon>Pseudomonadota</taxon>
        <taxon>Gammaproteobacteria</taxon>
        <taxon>Chromatiales</taxon>
        <taxon>Ectothiorhodospiraceae</taxon>
        <taxon>Ectothiorhodospira</taxon>
    </lineage>
</organism>
<sequence length="1066" mass="118354">MSQYVYPDLAMVFLQDRDPIVRACRMDEAEAIKLLLPHAAHDEETATRVRFLARGLVRGMIKAQEQQSGIGALLHEYDLSSEEGIALMCLAEALLRVPDKATANQLIHDKLTVAQWDAHLGRDRPFFVNAATWGLWISERILDTEDRRHWLGRTVQHVLARAGAPLVRAAVRRMMTLLGDTFLLGRTIEQAIKRGRPIEQAGYCYSYDMLGESARTEADAQRYFEAYRQAIERIGEAVDPRLPLRDRSGISVKLSALDARYEPGQESRLQCRLLPRILELCRLARDQGIPLCIDAEESWRLDLSLDVMEVLIADVDLNTWEGLGMAVQAYQKRAWAVLGWLERQAARYRRTVMVRLVKGAYWDTEIKDAQQQGLSDYPVFTRKAATDVSYLACARRLLQDSPHLYPQFATHNAQTVAAVMEMAGDRAYEFQRLHGMGEGLYGQLVERADPLRRQCRIYAPVGRYQTLLPYLVRRILENGANASFVHRLHEEHLEQLVTDPVTTLKGYDTWRHPGIPRPADLYAPFRRNSQGLDFADRKALQTLAAEMNRSKTHIPWQGGPLCCGQLRTDGGQGVYAPSDRGREIGRMTWTREEDLETALAAADRSWVAWDERPPAQRAAILDQVADLLEQHRAALMALCVEEAGKTLRDAQAEVREAVDFCRYYAAQVRTQFVQPLTLPGVTGERNTLTLGGRGLFLCISPWNAPLAIFVGQVAAALAAGNGVIAKPAEQTSLVAIRATQLMHQAGVPVDVLHCLPGRGEDIGPRLVADPRIVGVAFTGATETARLIQRGLAARDHGPLIPLIAETGGVNVMVVDATALHEQVVMDILHSAFFSAGQRCSALRVLCVQDTVAEPLLDMLKGAMDTLVVGDPHWLSTDVGPVINDRALAALQAHDEEMRRKDRVLHRAPLSGGCERGSFMVPSLYRLERLDELPGEVFGPMLHLLPWRTGELDRLIRQINASGYGLTLGIHSRIDAVVHRLTRQVRVGNTYVNRDMVGAMVGSQPFGGEGLSGTGFKAGGPHYLLRFATERVLTVNTAATGGNTGLLVMEETHNTRQSQPKSRSGTV</sequence>
<keyword evidence="3 5" id="KW-0520">NAD</keyword>
<accession>A0A1H8YZT2</accession>
<keyword evidence="5" id="KW-0642">Proline metabolism</keyword>
<dbReference type="InterPro" id="IPR016163">
    <property type="entry name" value="Ald_DH_C"/>
</dbReference>
<dbReference type="SUPFAM" id="SSF81935">
    <property type="entry name" value="N-terminal domain of bifunctional PutA protein"/>
    <property type="match status" value="1"/>
</dbReference>